<organism evidence="2 3">
    <name type="scientific">Batillaria attramentaria</name>
    <dbReference type="NCBI Taxonomy" id="370345"/>
    <lineage>
        <taxon>Eukaryota</taxon>
        <taxon>Metazoa</taxon>
        <taxon>Spiralia</taxon>
        <taxon>Lophotrochozoa</taxon>
        <taxon>Mollusca</taxon>
        <taxon>Gastropoda</taxon>
        <taxon>Caenogastropoda</taxon>
        <taxon>Sorbeoconcha</taxon>
        <taxon>Cerithioidea</taxon>
        <taxon>Batillariidae</taxon>
        <taxon>Batillaria</taxon>
    </lineage>
</organism>
<evidence type="ECO:0000256" key="1">
    <source>
        <dbReference type="SAM" id="MobiDB-lite"/>
    </source>
</evidence>
<reference evidence="2 3" key="1">
    <citation type="journal article" date="2023" name="Sci. Data">
        <title>Genome assembly of the Korean intertidal mud-creeper Batillaria attramentaria.</title>
        <authorList>
            <person name="Patra A.K."/>
            <person name="Ho P.T."/>
            <person name="Jun S."/>
            <person name="Lee S.J."/>
            <person name="Kim Y."/>
            <person name="Won Y.J."/>
        </authorList>
    </citation>
    <scope>NUCLEOTIDE SEQUENCE [LARGE SCALE GENOMIC DNA]</scope>
    <source>
        <strain evidence="2">Wonlab-2016</strain>
    </source>
</reference>
<accession>A0ABD0L573</accession>
<protein>
    <submittedName>
        <fullName evidence="2">Uncharacterized protein</fullName>
    </submittedName>
</protein>
<sequence length="102" mass="11673">LVGTHRNRNKKRLSDRYQSHREEDLHFVTRAPPISDRLSPANPETSATAALIHPAWPTAHWGLLSQHLLFPVFLFSCLAEGDHRELEQEHSWQFLGLPIAFG</sequence>
<feature type="compositionally biased region" description="Basic residues" evidence="1">
    <location>
        <begin position="1"/>
        <end position="11"/>
    </location>
</feature>
<evidence type="ECO:0000313" key="3">
    <source>
        <dbReference type="Proteomes" id="UP001519460"/>
    </source>
</evidence>
<evidence type="ECO:0000313" key="2">
    <source>
        <dbReference type="EMBL" id="KAK7494259.1"/>
    </source>
</evidence>
<comment type="caution">
    <text evidence="2">The sequence shown here is derived from an EMBL/GenBank/DDBJ whole genome shotgun (WGS) entry which is preliminary data.</text>
</comment>
<proteinExistence type="predicted"/>
<name>A0ABD0L573_9CAEN</name>
<feature type="region of interest" description="Disordered" evidence="1">
    <location>
        <begin position="1"/>
        <end position="20"/>
    </location>
</feature>
<keyword evidence="3" id="KW-1185">Reference proteome</keyword>
<dbReference type="Proteomes" id="UP001519460">
    <property type="component" value="Unassembled WGS sequence"/>
</dbReference>
<dbReference type="EMBL" id="JACVVK020000085">
    <property type="protein sequence ID" value="KAK7494259.1"/>
    <property type="molecule type" value="Genomic_DNA"/>
</dbReference>
<gene>
    <name evidence="2" type="ORF">BaRGS_00014541</name>
</gene>
<feature type="non-terminal residue" evidence="2">
    <location>
        <position position="1"/>
    </location>
</feature>
<dbReference type="AlphaFoldDB" id="A0ABD0L573"/>